<keyword evidence="2" id="KW-1185">Reference proteome</keyword>
<dbReference type="Proteomes" id="UP001239111">
    <property type="component" value="Chromosome 3"/>
</dbReference>
<protein>
    <submittedName>
        <fullName evidence="1">Uncharacterized protein</fullName>
    </submittedName>
</protein>
<dbReference type="EMBL" id="CM056743">
    <property type="protein sequence ID" value="KAJ8671694.1"/>
    <property type="molecule type" value="Genomic_DNA"/>
</dbReference>
<sequence length="364" mass="42091">MSDDEDLPSYDDESEEEIVSFSPMTHLRGWILVRFTHEGPRKKVEEIDMVPFGWSDLDKDKWIIKYIESVEAEEDVDLLHQLVEKRIEAPESWPTFQLRSLVVLVNSVPRKICKSDPKRSSDRVLKSLDLNGSAKKNKSSLGESSSDGSKASGSRFMSQTIPNQYPPSQNTLSVETDEDNQKADLIEFELNVILQLDQIEKNQMLQLQDIKLMQEKQDETNKMLAKLLDSNSKLDVDCFEDKYELDIPFKTLGEFLTFNHDLVKENLMRRDMCESFKSYLDTDLSFSRTMVKIMKKFLSKAVVSEFTAGKCARDGEKELIFFDLQFCKCMCGFLKTKREQKFEEEVGEQELKDALSEVFTNVKK</sequence>
<organism evidence="1 2">
    <name type="scientific">Eretmocerus hayati</name>
    <dbReference type="NCBI Taxonomy" id="131215"/>
    <lineage>
        <taxon>Eukaryota</taxon>
        <taxon>Metazoa</taxon>
        <taxon>Ecdysozoa</taxon>
        <taxon>Arthropoda</taxon>
        <taxon>Hexapoda</taxon>
        <taxon>Insecta</taxon>
        <taxon>Pterygota</taxon>
        <taxon>Neoptera</taxon>
        <taxon>Endopterygota</taxon>
        <taxon>Hymenoptera</taxon>
        <taxon>Apocrita</taxon>
        <taxon>Proctotrupomorpha</taxon>
        <taxon>Chalcidoidea</taxon>
        <taxon>Aphelinidae</taxon>
        <taxon>Aphelininae</taxon>
        <taxon>Eretmocerus</taxon>
    </lineage>
</organism>
<evidence type="ECO:0000313" key="1">
    <source>
        <dbReference type="EMBL" id="KAJ8671694.1"/>
    </source>
</evidence>
<name>A0ACC2NKC3_9HYME</name>
<proteinExistence type="predicted"/>
<reference evidence="1" key="1">
    <citation type="submission" date="2023-04" db="EMBL/GenBank/DDBJ databases">
        <title>A chromosome-level genome assembly of the parasitoid wasp Eretmocerus hayati.</title>
        <authorList>
            <person name="Zhong Y."/>
            <person name="Liu S."/>
            <person name="Liu Y."/>
        </authorList>
    </citation>
    <scope>NUCLEOTIDE SEQUENCE</scope>
    <source>
        <strain evidence="1">ZJU_SS_LIU_2023</strain>
    </source>
</reference>
<accession>A0ACC2NKC3</accession>
<evidence type="ECO:0000313" key="2">
    <source>
        <dbReference type="Proteomes" id="UP001239111"/>
    </source>
</evidence>
<comment type="caution">
    <text evidence="1">The sequence shown here is derived from an EMBL/GenBank/DDBJ whole genome shotgun (WGS) entry which is preliminary data.</text>
</comment>
<gene>
    <name evidence="1" type="ORF">QAD02_002953</name>
</gene>